<dbReference type="InterPro" id="IPR032816">
    <property type="entry name" value="VTT_dom"/>
</dbReference>
<feature type="transmembrane region" description="Helical" evidence="6">
    <location>
        <begin position="12"/>
        <end position="37"/>
    </location>
</feature>
<feature type="transmembrane region" description="Helical" evidence="6">
    <location>
        <begin position="57"/>
        <end position="79"/>
    </location>
</feature>
<keyword evidence="3 6" id="KW-0812">Transmembrane</keyword>
<reference evidence="8 9" key="1">
    <citation type="journal article" date="2019" name="ISME J.">
        <title>Insights into ecological role of a new deltaproteobacterial order Candidatus Acidulodesulfobacterales by metagenomics and metatranscriptomics.</title>
        <authorList>
            <person name="Tan S."/>
            <person name="Liu J."/>
            <person name="Fang Y."/>
            <person name="Hedlund B.P."/>
            <person name="Lian Z.H."/>
            <person name="Huang L.Y."/>
            <person name="Li J.T."/>
            <person name="Huang L.N."/>
            <person name="Li W.J."/>
            <person name="Jiang H.C."/>
            <person name="Dong H.L."/>
            <person name="Shu W.S."/>
        </authorList>
    </citation>
    <scope>NUCLEOTIDE SEQUENCE [LARGE SCALE GENOMIC DNA]</scope>
    <source>
        <strain evidence="8">AP2</strain>
    </source>
</reference>
<dbReference type="InterPro" id="IPR051311">
    <property type="entry name" value="DedA_domain"/>
</dbReference>
<evidence type="ECO:0000256" key="1">
    <source>
        <dbReference type="ARBA" id="ARBA00004651"/>
    </source>
</evidence>
<dbReference type="AlphaFoldDB" id="A0A519BEX8"/>
<dbReference type="GO" id="GO:0005886">
    <property type="term" value="C:plasma membrane"/>
    <property type="evidence" value="ECO:0007669"/>
    <property type="project" value="UniProtKB-SubCell"/>
</dbReference>
<feature type="transmembrane region" description="Helical" evidence="6">
    <location>
        <begin position="175"/>
        <end position="197"/>
    </location>
</feature>
<evidence type="ECO:0000256" key="3">
    <source>
        <dbReference type="ARBA" id="ARBA00022692"/>
    </source>
</evidence>
<evidence type="ECO:0000256" key="2">
    <source>
        <dbReference type="ARBA" id="ARBA00022475"/>
    </source>
</evidence>
<dbReference type="PANTHER" id="PTHR42709">
    <property type="entry name" value="ALKALINE PHOSPHATASE LIKE PROTEIN"/>
    <property type="match status" value="1"/>
</dbReference>
<evidence type="ECO:0000313" key="8">
    <source>
        <dbReference type="EMBL" id="RZD15819.1"/>
    </source>
</evidence>
<keyword evidence="2" id="KW-1003">Cell membrane</keyword>
<evidence type="ECO:0000256" key="4">
    <source>
        <dbReference type="ARBA" id="ARBA00022989"/>
    </source>
</evidence>
<evidence type="ECO:0000313" key="9">
    <source>
        <dbReference type="Proteomes" id="UP000316562"/>
    </source>
</evidence>
<organism evidence="8 9">
    <name type="scientific">Acididesulfobacter guangdongensis</name>
    <dbReference type="NCBI Taxonomy" id="2597225"/>
    <lineage>
        <taxon>Bacteria</taxon>
        <taxon>Deltaproteobacteria</taxon>
        <taxon>Candidatus Acidulodesulfobacterales</taxon>
        <taxon>Candidatus Acididesulfobacter</taxon>
    </lineage>
</organism>
<evidence type="ECO:0000256" key="5">
    <source>
        <dbReference type="ARBA" id="ARBA00023136"/>
    </source>
</evidence>
<feature type="domain" description="VTT" evidence="7">
    <location>
        <begin position="39"/>
        <end position="162"/>
    </location>
</feature>
<dbReference type="EMBL" id="SGBC01000004">
    <property type="protein sequence ID" value="RZD15819.1"/>
    <property type="molecule type" value="Genomic_DNA"/>
</dbReference>
<gene>
    <name evidence="8" type="ORF">EVJ46_09895</name>
</gene>
<accession>A0A519BEX8</accession>
<feature type="transmembrane region" description="Helical" evidence="6">
    <location>
        <begin position="143"/>
        <end position="163"/>
    </location>
</feature>
<name>A0A519BEX8_ACIG2</name>
<keyword evidence="4 6" id="KW-1133">Transmembrane helix</keyword>
<dbReference type="Proteomes" id="UP000316562">
    <property type="component" value="Unassembled WGS sequence"/>
</dbReference>
<comment type="caution">
    <text evidence="8">The sequence shown here is derived from an EMBL/GenBank/DDBJ whole genome shotgun (WGS) entry which is preliminary data.</text>
</comment>
<keyword evidence="5 6" id="KW-0472">Membrane</keyword>
<evidence type="ECO:0000256" key="6">
    <source>
        <dbReference type="SAM" id="Phobius"/>
    </source>
</evidence>
<proteinExistence type="predicted"/>
<comment type="subcellular location">
    <subcellularLocation>
        <location evidence="1">Cell membrane</location>
        <topology evidence="1">Multi-pass membrane protein</topology>
    </subcellularLocation>
</comment>
<sequence>MNSAILKFFSSLIAIAISFGYAGIIFLMILESCALPISSEIVLGTAGFLSGEGKFNFYLIIIAATAGTLIGSSLLYLIGAKGGRLFLEKYGKYLLISKKDIDRAQEWFLKYGSFAVLIGIMLPVIKTYIGFPPGTTLMSYKKFAVFIIIGSAIYNTIVVYLGLKLGQNINLIMPYFHKLGLAAVIAVFILFAVYIYIHVKRAFDR</sequence>
<feature type="transmembrane region" description="Helical" evidence="6">
    <location>
        <begin position="108"/>
        <end position="131"/>
    </location>
</feature>
<dbReference type="Pfam" id="PF09335">
    <property type="entry name" value="VTT_dom"/>
    <property type="match status" value="1"/>
</dbReference>
<evidence type="ECO:0000259" key="7">
    <source>
        <dbReference type="Pfam" id="PF09335"/>
    </source>
</evidence>
<dbReference type="PANTHER" id="PTHR42709:SF6">
    <property type="entry name" value="UNDECAPRENYL PHOSPHATE TRANSPORTER A"/>
    <property type="match status" value="1"/>
</dbReference>
<protein>
    <submittedName>
        <fullName evidence="8">DedA family protein</fullName>
    </submittedName>
</protein>